<keyword evidence="4 9" id="KW-0136">Cellulose degradation</keyword>
<feature type="domain" description="Glycoside hydrolase family 9" evidence="10">
    <location>
        <begin position="107"/>
        <end position="266"/>
    </location>
</feature>
<dbReference type="STRING" id="3469.A0A4Y7JHZ5"/>
<evidence type="ECO:0000313" key="12">
    <source>
        <dbReference type="Proteomes" id="UP000316621"/>
    </source>
</evidence>
<proteinExistence type="inferred from homology"/>
<keyword evidence="7 8" id="KW-0624">Polysaccharide degradation</keyword>
<keyword evidence="3 8" id="KW-0378">Hydrolase</keyword>
<organism evidence="11 12">
    <name type="scientific">Papaver somniferum</name>
    <name type="common">Opium poppy</name>
    <dbReference type="NCBI Taxonomy" id="3469"/>
    <lineage>
        <taxon>Eukaryota</taxon>
        <taxon>Viridiplantae</taxon>
        <taxon>Streptophyta</taxon>
        <taxon>Embryophyta</taxon>
        <taxon>Tracheophyta</taxon>
        <taxon>Spermatophyta</taxon>
        <taxon>Magnoliopsida</taxon>
        <taxon>Ranunculales</taxon>
        <taxon>Papaveraceae</taxon>
        <taxon>Papaveroideae</taxon>
        <taxon>Papaver</taxon>
    </lineage>
</organism>
<keyword evidence="6 8" id="KW-0326">Glycosidase</keyword>
<comment type="catalytic activity">
    <reaction evidence="1 9">
        <text>Endohydrolysis of (1-&gt;4)-beta-D-glucosidic linkages in cellulose, lichenin and cereal beta-D-glucans.</text>
        <dbReference type="EC" id="3.2.1.4"/>
    </reaction>
</comment>
<dbReference type="Gene3D" id="1.50.10.10">
    <property type="match status" value="2"/>
</dbReference>
<evidence type="ECO:0000256" key="5">
    <source>
        <dbReference type="ARBA" id="ARBA00023277"/>
    </source>
</evidence>
<feature type="active site" evidence="8">
    <location>
        <position position="196"/>
    </location>
</feature>
<dbReference type="OMA" id="HRILCCS"/>
<evidence type="ECO:0000256" key="4">
    <source>
        <dbReference type="ARBA" id="ARBA00023001"/>
    </source>
</evidence>
<dbReference type="InterPro" id="IPR012341">
    <property type="entry name" value="6hp_glycosidase-like_sf"/>
</dbReference>
<keyword evidence="5 8" id="KW-0119">Carbohydrate metabolism</keyword>
<gene>
    <name evidence="11" type="ORF">C5167_006997</name>
</gene>
<dbReference type="AlphaFoldDB" id="A0A4Y7JHZ5"/>
<dbReference type="PROSITE" id="PS00592">
    <property type="entry name" value="GH9_2"/>
    <property type="match status" value="1"/>
</dbReference>
<evidence type="ECO:0000313" key="11">
    <source>
        <dbReference type="EMBL" id="RZC59682.1"/>
    </source>
</evidence>
<dbReference type="SUPFAM" id="SSF48208">
    <property type="entry name" value="Six-hairpin glycosidases"/>
    <property type="match status" value="1"/>
</dbReference>
<dbReference type="Gramene" id="RZC59682">
    <property type="protein sequence ID" value="RZC59682"/>
    <property type="gene ID" value="C5167_006997"/>
</dbReference>
<dbReference type="InterPro" id="IPR018221">
    <property type="entry name" value="Glyco_hydro_9_His_AS"/>
</dbReference>
<protein>
    <recommendedName>
        <fullName evidence="9">Endoglucanase</fullName>
        <ecNumber evidence="9">3.2.1.4</ecNumber>
    </recommendedName>
</protein>
<dbReference type="Proteomes" id="UP000316621">
    <property type="component" value="Chromosome 4"/>
</dbReference>
<accession>A0A4Y7JHZ5</accession>
<dbReference type="GO" id="GO:0030245">
    <property type="term" value="P:cellulose catabolic process"/>
    <property type="evidence" value="ECO:0007669"/>
    <property type="project" value="UniProtKB-KW"/>
</dbReference>
<name>A0A4Y7JHZ5_PAPSO</name>
<evidence type="ECO:0000256" key="1">
    <source>
        <dbReference type="ARBA" id="ARBA00000966"/>
    </source>
</evidence>
<sequence>MDYPRDVHECHRCSDLAAEMAAALASASIVFKDNNKYSKKLVHGAETLYQFARDKRGRYSADITYASIFYNSTSYWDEFIWGATWLFYATGNTSYLERATSQACWSFKRTKGGLIQLNRGAPQPLQFVVQAAFLATLYADYLDAAGIPGWYCGLNFYTTQVMHDFSKTQIDYILGKNPRKMSYVVGYGQLYPKHVHHRAASIPKNKIKYTCEGGWKWRDTKKPDPNKIIGAMVGGPDKHDGFRDVRSRYYYTEPRLAGNEGLVAALVALSGKGKAATSIDMSTMFSKIPPMFPPMAPGPAPWKT</sequence>
<evidence type="ECO:0000256" key="9">
    <source>
        <dbReference type="RuleBase" id="RU361166"/>
    </source>
</evidence>
<dbReference type="Pfam" id="PF00759">
    <property type="entry name" value="Glyco_hydro_9"/>
    <property type="match status" value="2"/>
</dbReference>
<dbReference type="InterPro" id="IPR001701">
    <property type="entry name" value="Glyco_hydro_9"/>
</dbReference>
<evidence type="ECO:0000256" key="3">
    <source>
        <dbReference type="ARBA" id="ARBA00022801"/>
    </source>
</evidence>
<dbReference type="PANTHER" id="PTHR22298">
    <property type="entry name" value="ENDO-1,4-BETA-GLUCANASE"/>
    <property type="match status" value="1"/>
</dbReference>
<feature type="domain" description="Glycoside hydrolase family 9" evidence="10">
    <location>
        <begin position="1"/>
        <end position="102"/>
    </location>
</feature>
<dbReference type="GO" id="GO:0008810">
    <property type="term" value="F:cellulase activity"/>
    <property type="evidence" value="ECO:0007669"/>
    <property type="project" value="UniProtKB-EC"/>
</dbReference>
<reference evidence="11 12" key="1">
    <citation type="journal article" date="2018" name="Science">
        <title>The opium poppy genome and morphinan production.</title>
        <authorList>
            <person name="Guo L."/>
            <person name="Winzer T."/>
            <person name="Yang X."/>
            <person name="Li Y."/>
            <person name="Ning Z."/>
            <person name="He Z."/>
            <person name="Teodor R."/>
            <person name="Lu Y."/>
            <person name="Bowser T.A."/>
            <person name="Graham I.A."/>
            <person name="Ye K."/>
        </authorList>
    </citation>
    <scope>NUCLEOTIDE SEQUENCE [LARGE SCALE GENOMIC DNA]</scope>
    <source>
        <strain evidence="12">cv. HN1</strain>
        <tissue evidence="11">Leaves</tissue>
    </source>
</reference>
<comment type="similarity">
    <text evidence="2 8 9">Belongs to the glycosyl hydrolase 9 (cellulase E) family.</text>
</comment>
<evidence type="ECO:0000259" key="10">
    <source>
        <dbReference type="Pfam" id="PF00759"/>
    </source>
</evidence>
<evidence type="ECO:0000256" key="6">
    <source>
        <dbReference type="ARBA" id="ARBA00023295"/>
    </source>
</evidence>
<keyword evidence="12" id="KW-1185">Reference proteome</keyword>
<evidence type="ECO:0000256" key="7">
    <source>
        <dbReference type="ARBA" id="ARBA00023326"/>
    </source>
</evidence>
<evidence type="ECO:0000256" key="2">
    <source>
        <dbReference type="ARBA" id="ARBA00007072"/>
    </source>
</evidence>
<dbReference type="InterPro" id="IPR008928">
    <property type="entry name" value="6-hairpin_glycosidase_sf"/>
</dbReference>
<dbReference type="EMBL" id="CM010718">
    <property type="protein sequence ID" value="RZC59682.1"/>
    <property type="molecule type" value="Genomic_DNA"/>
</dbReference>
<evidence type="ECO:0000256" key="8">
    <source>
        <dbReference type="PROSITE-ProRule" id="PRU10059"/>
    </source>
</evidence>
<dbReference type="EC" id="3.2.1.4" evidence="9"/>